<dbReference type="InterPro" id="IPR011990">
    <property type="entry name" value="TPR-like_helical_dom_sf"/>
</dbReference>
<feature type="repeat" description="TPR" evidence="3">
    <location>
        <begin position="266"/>
        <end position="299"/>
    </location>
</feature>
<dbReference type="InterPro" id="IPR051685">
    <property type="entry name" value="Ycf3/AcsC/BcsC/TPR_MFPF"/>
</dbReference>
<evidence type="ECO:0000313" key="6">
    <source>
        <dbReference type="Proteomes" id="UP000273001"/>
    </source>
</evidence>
<feature type="compositionally biased region" description="Low complexity" evidence="4">
    <location>
        <begin position="353"/>
        <end position="367"/>
    </location>
</feature>
<proteinExistence type="predicted"/>
<protein>
    <submittedName>
        <fullName evidence="5">Tetratricopeptide repeat protein</fullName>
    </submittedName>
</protein>
<evidence type="ECO:0000313" key="5">
    <source>
        <dbReference type="EMBL" id="AYD90594.1"/>
    </source>
</evidence>
<feature type="repeat" description="TPR" evidence="3">
    <location>
        <begin position="232"/>
        <end position="265"/>
    </location>
</feature>
<feature type="compositionally biased region" description="Low complexity" evidence="4">
    <location>
        <begin position="133"/>
        <end position="147"/>
    </location>
</feature>
<name>A0ABM6Z5W6_9ACTO</name>
<dbReference type="Proteomes" id="UP000273001">
    <property type="component" value="Chromosome"/>
</dbReference>
<accession>A0ABM6Z5W6</accession>
<dbReference type="EMBL" id="CP032514">
    <property type="protein sequence ID" value="AYD90594.1"/>
    <property type="molecule type" value="Genomic_DNA"/>
</dbReference>
<dbReference type="PANTHER" id="PTHR44943">
    <property type="entry name" value="CELLULOSE SYNTHASE OPERON PROTEIN C"/>
    <property type="match status" value="1"/>
</dbReference>
<evidence type="ECO:0000256" key="3">
    <source>
        <dbReference type="PROSITE-ProRule" id="PRU00339"/>
    </source>
</evidence>
<sequence>MVDDAQSGTDGDGPGQGPQPDSVGRPGRDELRSFLSSAPEGLRGWASEQLARLDAEGADGEPDPPAGSGPGGADGAHGATGDDLDDEPAADVEDLLPDDPTDDLLPEDREADLADTAGTQPRKAASARQSSQVGSSPARPRARPSSTPRRRGGVSRTTLVLVVLLSAALVVLIQQTGRGDTSAEATMTMPADHPSVAGADATEIAQMDEAEPVDAEQEATLQAEAEADPSNITARQELGVMYLRAALYQDAITWLQQILDTDPDNVDALLTIGVAEYQSNQYEEAETHWRHASQVSPDTAEPWYNLGFLYMAQSPPDTEQAAQCWDKVLEVAPDSDMAETVRSHQGHLGSGSSGSPAPSASTSATRG</sequence>
<reference evidence="5 6" key="1">
    <citation type="submission" date="2018-09" db="EMBL/GenBank/DDBJ databases">
        <authorList>
            <person name="Li J."/>
        </authorList>
    </citation>
    <scope>NUCLEOTIDE SEQUENCE [LARGE SCALE GENOMIC DNA]</scope>
    <source>
        <strain evidence="5 6">2129</strain>
    </source>
</reference>
<keyword evidence="6" id="KW-1185">Reference proteome</keyword>
<dbReference type="SMART" id="SM00028">
    <property type="entry name" value="TPR"/>
    <property type="match status" value="3"/>
</dbReference>
<keyword evidence="1" id="KW-0677">Repeat</keyword>
<dbReference type="Gene3D" id="1.25.40.10">
    <property type="entry name" value="Tetratricopeptide repeat domain"/>
    <property type="match status" value="2"/>
</dbReference>
<feature type="region of interest" description="Disordered" evidence="4">
    <location>
        <begin position="1"/>
        <end position="154"/>
    </location>
</feature>
<feature type="compositionally biased region" description="Acidic residues" evidence="4">
    <location>
        <begin position="82"/>
        <end position="105"/>
    </location>
</feature>
<evidence type="ECO:0000256" key="1">
    <source>
        <dbReference type="ARBA" id="ARBA00022737"/>
    </source>
</evidence>
<dbReference type="RefSeq" id="WP_120205514.1">
    <property type="nucleotide sequence ID" value="NZ_CP032514.1"/>
</dbReference>
<dbReference type="Pfam" id="PF13414">
    <property type="entry name" value="TPR_11"/>
    <property type="match status" value="1"/>
</dbReference>
<evidence type="ECO:0000256" key="4">
    <source>
        <dbReference type="SAM" id="MobiDB-lite"/>
    </source>
</evidence>
<gene>
    <name evidence="5" type="ORF">D5R93_12385</name>
</gene>
<dbReference type="InterPro" id="IPR019734">
    <property type="entry name" value="TPR_rpt"/>
</dbReference>
<dbReference type="SUPFAM" id="SSF48452">
    <property type="entry name" value="TPR-like"/>
    <property type="match status" value="1"/>
</dbReference>
<organism evidence="5 6">
    <name type="scientific">Actinomyces lilanjuaniae</name>
    <dbReference type="NCBI Taxonomy" id="2321394"/>
    <lineage>
        <taxon>Bacteria</taxon>
        <taxon>Bacillati</taxon>
        <taxon>Actinomycetota</taxon>
        <taxon>Actinomycetes</taxon>
        <taxon>Actinomycetales</taxon>
        <taxon>Actinomycetaceae</taxon>
        <taxon>Actinomyces</taxon>
    </lineage>
</organism>
<feature type="region of interest" description="Disordered" evidence="4">
    <location>
        <begin position="335"/>
        <end position="367"/>
    </location>
</feature>
<dbReference type="PANTHER" id="PTHR44943:SF8">
    <property type="entry name" value="TPR REPEAT-CONTAINING PROTEIN MJ0263"/>
    <property type="match status" value="1"/>
</dbReference>
<keyword evidence="2 3" id="KW-0802">TPR repeat</keyword>
<evidence type="ECO:0000256" key="2">
    <source>
        <dbReference type="ARBA" id="ARBA00022803"/>
    </source>
</evidence>
<dbReference type="PROSITE" id="PS50005">
    <property type="entry name" value="TPR"/>
    <property type="match status" value="2"/>
</dbReference>